<keyword evidence="1 2" id="KW-0812">Transmembrane</keyword>
<keyword evidence="1" id="KW-0472">Membrane</keyword>
<feature type="transmembrane region" description="Helical" evidence="1">
    <location>
        <begin position="157"/>
        <end position="180"/>
    </location>
</feature>
<proteinExistence type="predicted"/>
<sequence length="200" mass="24122">MHIKWFLNKIGNIIKTQPNFQKINSMKSLEELGTLQQGDILGLLQVTNQNVLYCFGQIKQDSQYTNLVELHFIIEYIQIVCKNAFSLCLKFVMSLKNTKQIMQYKNVQFQIDKQYLFIYLFIYLPIHLMYQVFWFALQLTLSIIVKFYYKFSFFKQLFGSFIIKQLLYAFLILNAVIYQFNILQYQDLHKFNKINFLRTF</sequence>
<dbReference type="GeneID" id="24439872"/>
<dbReference type="Proteomes" id="UP000009168">
    <property type="component" value="Unassembled WGS sequence"/>
</dbReference>
<dbReference type="RefSeq" id="XP_012654772.1">
    <property type="nucleotide sequence ID" value="XM_012799318.1"/>
</dbReference>
<name>W7XFB9_TETTS</name>
<dbReference type="InParanoid" id="W7XFB9"/>
<reference evidence="3" key="1">
    <citation type="journal article" date="2006" name="PLoS Biol.">
        <title>Macronuclear genome sequence of the ciliate Tetrahymena thermophila, a model eukaryote.</title>
        <authorList>
            <person name="Eisen J.A."/>
            <person name="Coyne R.S."/>
            <person name="Wu M."/>
            <person name="Wu D."/>
            <person name="Thiagarajan M."/>
            <person name="Wortman J.R."/>
            <person name="Badger J.H."/>
            <person name="Ren Q."/>
            <person name="Amedeo P."/>
            <person name="Jones K.M."/>
            <person name="Tallon L.J."/>
            <person name="Delcher A.L."/>
            <person name="Salzberg S.L."/>
            <person name="Silva J.C."/>
            <person name="Haas B.J."/>
            <person name="Majoros W.H."/>
            <person name="Farzad M."/>
            <person name="Carlton J.M."/>
            <person name="Smith R.K. Jr."/>
            <person name="Garg J."/>
            <person name="Pearlman R.E."/>
            <person name="Karrer K.M."/>
            <person name="Sun L."/>
            <person name="Manning G."/>
            <person name="Elde N.C."/>
            <person name="Turkewitz A.P."/>
            <person name="Asai D.J."/>
            <person name="Wilkes D.E."/>
            <person name="Wang Y."/>
            <person name="Cai H."/>
            <person name="Collins K."/>
            <person name="Stewart B.A."/>
            <person name="Lee S.R."/>
            <person name="Wilamowska K."/>
            <person name="Weinberg Z."/>
            <person name="Ruzzo W.L."/>
            <person name="Wloga D."/>
            <person name="Gaertig J."/>
            <person name="Frankel J."/>
            <person name="Tsao C.-C."/>
            <person name="Gorovsky M.A."/>
            <person name="Keeling P.J."/>
            <person name="Waller R.F."/>
            <person name="Patron N.J."/>
            <person name="Cherry J.M."/>
            <person name="Stover N.A."/>
            <person name="Krieger C.J."/>
            <person name="del Toro C."/>
            <person name="Ryder H.F."/>
            <person name="Williamson S.C."/>
            <person name="Barbeau R.A."/>
            <person name="Hamilton E.P."/>
            <person name="Orias E."/>
        </authorList>
    </citation>
    <scope>NUCLEOTIDE SEQUENCE [LARGE SCALE GENOMIC DNA]</scope>
    <source>
        <strain evidence="3">SB210</strain>
    </source>
</reference>
<gene>
    <name evidence="2" type="ORF">TTHERM_000624469</name>
</gene>
<protein>
    <submittedName>
        <fullName evidence="2">Transmembrane protein, putative</fullName>
    </submittedName>
</protein>
<keyword evidence="1" id="KW-1133">Transmembrane helix</keyword>
<dbReference type="AlphaFoldDB" id="W7XFB9"/>
<evidence type="ECO:0000256" key="1">
    <source>
        <dbReference type="SAM" id="Phobius"/>
    </source>
</evidence>
<dbReference type="EMBL" id="GG662540">
    <property type="protein sequence ID" value="EWS72696.1"/>
    <property type="molecule type" value="Genomic_DNA"/>
</dbReference>
<organism evidence="2 3">
    <name type="scientific">Tetrahymena thermophila (strain SB210)</name>
    <dbReference type="NCBI Taxonomy" id="312017"/>
    <lineage>
        <taxon>Eukaryota</taxon>
        <taxon>Sar</taxon>
        <taxon>Alveolata</taxon>
        <taxon>Ciliophora</taxon>
        <taxon>Intramacronucleata</taxon>
        <taxon>Oligohymenophorea</taxon>
        <taxon>Hymenostomatida</taxon>
        <taxon>Tetrahymenina</taxon>
        <taxon>Tetrahymenidae</taxon>
        <taxon>Tetrahymena</taxon>
    </lineage>
</organism>
<feature type="transmembrane region" description="Helical" evidence="1">
    <location>
        <begin position="115"/>
        <end position="137"/>
    </location>
</feature>
<dbReference type="KEGG" id="tet:TTHERM_000624469"/>
<keyword evidence="3" id="KW-1185">Reference proteome</keyword>
<evidence type="ECO:0000313" key="3">
    <source>
        <dbReference type="Proteomes" id="UP000009168"/>
    </source>
</evidence>
<accession>W7XFB9</accession>
<evidence type="ECO:0000313" key="2">
    <source>
        <dbReference type="EMBL" id="EWS72696.1"/>
    </source>
</evidence>